<proteinExistence type="inferred from homology"/>
<comment type="caution">
    <text evidence="3">The sequence shown here is derived from an EMBL/GenBank/DDBJ whole genome shotgun (WGS) entry which is preliminary data.</text>
</comment>
<gene>
    <name evidence="3" type="ORF">CEUSTIGMA_g8279.t1</name>
</gene>
<accession>A0A250XCR1</accession>
<dbReference type="EMBL" id="BEGY01000057">
    <property type="protein sequence ID" value="GAX80844.1"/>
    <property type="molecule type" value="Genomic_DNA"/>
</dbReference>
<evidence type="ECO:0000256" key="1">
    <source>
        <dbReference type="ARBA" id="ARBA00007558"/>
    </source>
</evidence>
<dbReference type="Proteomes" id="UP000232323">
    <property type="component" value="Unassembled WGS sequence"/>
</dbReference>
<keyword evidence="4" id="KW-1185">Reference proteome</keyword>
<sequence length="363" mass="39630">MPFRCSGCVTLSLKDRSDCSKDDQAKLCFKLDQPSNNLLVKSNCKLFSSVSLSHGIASHGLEPSLQPGRQLPFGIKQGSKILQYVWDGQAVAALDEHTLAGGGDNPVGALRRTLSKWQDQLYKAFIPSTKDVTTDYWDSPSACMQRFFSSTMQNLSTQSMLLALGLGAKKTIAASAVINWLLKDGVGRIARMTVATNLCQSFDSELKRIRFTTSVIFEATIGCEFLTPLFPQHFLALASIANAGKAIALSAFVSTAPAFQRALCSGGNLADLTAKNQAQHMVIDMLALGVSAAAMYTVRNSERWRILLPLVCFPVLAAADLYSIYMELKAVELKLLNRERSEMLAERWLRTGRAFTASEVTAV</sequence>
<dbReference type="AlphaFoldDB" id="A0A250XCR1"/>
<dbReference type="InterPro" id="IPR054549">
    <property type="entry name" value="UVB_sens_RUS_dom"/>
</dbReference>
<evidence type="ECO:0000313" key="3">
    <source>
        <dbReference type="EMBL" id="GAX80844.1"/>
    </source>
</evidence>
<evidence type="ECO:0000313" key="4">
    <source>
        <dbReference type="Proteomes" id="UP000232323"/>
    </source>
</evidence>
<dbReference type="PANTHER" id="PTHR12770:SF29">
    <property type="entry name" value="PROTEIN ROOT UVB SENSITIVE 4"/>
    <property type="match status" value="1"/>
</dbReference>
<reference evidence="3 4" key="1">
    <citation type="submission" date="2017-08" db="EMBL/GenBank/DDBJ databases">
        <title>Acidophilic green algal genome provides insights into adaptation to an acidic environment.</title>
        <authorList>
            <person name="Hirooka S."/>
            <person name="Hirose Y."/>
            <person name="Kanesaki Y."/>
            <person name="Higuchi S."/>
            <person name="Fujiwara T."/>
            <person name="Onuma R."/>
            <person name="Era A."/>
            <person name="Ohbayashi R."/>
            <person name="Uzuka A."/>
            <person name="Nozaki H."/>
            <person name="Yoshikawa H."/>
            <person name="Miyagishima S.Y."/>
        </authorList>
    </citation>
    <scope>NUCLEOTIDE SEQUENCE [LARGE SCALE GENOMIC DNA]</scope>
    <source>
        <strain evidence="3 4">NIES-2499</strain>
    </source>
</reference>
<dbReference type="OrthoDB" id="364779at2759"/>
<organism evidence="3 4">
    <name type="scientific">Chlamydomonas eustigma</name>
    <dbReference type="NCBI Taxonomy" id="1157962"/>
    <lineage>
        <taxon>Eukaryota</taxon>
        <taxon>Viridiplantae</taxon>
        <taxon>Chlorophyta</taxon>
        <taxon>core chlorophytes</taxon>
        <taxon>Chlorophyceae</taxon>
        <taxon>CS clade</taxon>
        <taxon>Chlamydomonadales</taxon>
        <taxon>Chlamydomonadaceae</taxon>
        <taxon>Chlamydomonas</taxon>
    </lineage>
</organism>
<dbReference type="Pfam" id="PF04884">
    <property type="entry name" value="UVB_sens_prot"/>
    <property type="match status" value="1"/>
</dbReference>
<name>A0A250XCR1_9CHLO</name>
<dbReference type="InterPro" id="IPR006968">
    <property type="entry name" value="RUS_fam"/>
</dbReference>
<evidence type="ECO:0000259" key="2">
    <source>
        <dbReference type="Pfam" id="PF04884"/>
    </source>
</evidence>
<feature type="domain" description="Protein root UVB sensitive/RUS" evidence="2">
    <location>
        <begin position="113"/>
        <end position="351"/>
    </location>
</feature>
<protein>
    <recommendedName>
        <fullName evidence="2">Protein root UVB sensitive/RUS domain-containing protein</fullName>
    </recommendedName>
</protein>
<dbReference type="PANTHER" id="PTHR12770">
    <property type="entry name" value="RUS1 FAMILY PROTEIN C16ORF58"/>
    <property type="match status" value="1"/>
</dbReference>
<comment type="similarity">
    <text evidence="1">Belongs to the RUS1 family.</text>
</comment>